<name>A0A5C6SVA1_FUSOC</name>
<dbReference type="AlphaFoldDB" id="A0A5C6SVA1"/>
<organism evidence="1 2">
    <name type="scientific">Fusarium oxysporum f. sp. cubense</name>
    <dbReference type="NCBI Taxonomy" id="61366"/>
    <lineage>
        <taxon>Eukaryota</taxon>
        <taxon>Fungi</taxon>
        <taxon>Dikarya</taxon>
        <taxon>Ascomycota</taxon>
        <taxon>Pezizomycotina</taxon>
        <taxon>Sordariomycetes</taxon>
        <taxon>Hypocreomycetidae</taxon>
        <taxon>Hypocreales</taxon>
        <taxon>Nectriaceae</taxon>
        <taxon>Fusarium</taxon>
        <taxon>Fusarium oxysporum species complex</taxon>
    </lineage>
</organism>
<protein>
    <submittedName>
        <fullName evidence="1">Uncharacterized protein</fullName>
    </submittedName>
</protein>
<dbReference type="Proteomes" id="UP000321331">
    <property type="component" value="Unassembled WGS sequence"/>
</dbReference>
<sequence length="115" mass="13292">MGRVQIINHKTWPILCREDEVKETYKGPVNLRGFDVSGLQFGQYYVLLLGTYTTDPILRPVIGQHGTFERCGLVSECYTEDDEHRTLTGRGLQSRQDIPCEEYAEHEGTYRIRII</sequence>
<gene>
    <name evidence="1" type="ORF">FocTR4_00014877</name>
</gene>
<accession>A0A5C6SVA1</accession>
<evidence type="ECO:0000313" key="1">
    <source>
        <dbReference type="EMBL" id="TXC02246.1"/>
    </source>
</evidence>
<evidence type="ECO:0000313" key="2">
    <source>
        <dbReference type="Proteomes" id="UP000321331"/>
    </source>
</evidence>
<dbReference type="EMBL" id="VMNF01000008">
    <property type="protein sequence ID" value="TXC02246.1"/>
    <property type="molecule type" value="Genomic_DNA"/>
</dbReference>
<reference evidence="1 2" key="1">
    <citation type="submission" date="2019-07" db="EMBL/GenBank/DDBJ databases">
        <title>The First High-Quality Draft Genome Sequence of the Causal Agent of the Current Panama Disease Epidemic.</title>
        <authorList>
            <person name="Warmington R.J."/>
            <person name="Kay W."/>
            <person name="Jeffries A."/>
            <person name="Bebber D."/>
            <person name="Moore K."/>
            <person name="Studholme D.J."/>
        </authorList>
    </citation>
    <scope>NUCLEOTIDE SEQUENCE [LARGE SCALE GENOMIC DNA]</scope>
    <source>
        <strain evidence="1 2">TR4</strain>
    </source>
</reference>
<proteinExistence type="predicted"/>
<comment type="caution">
    <text evidence="1">The sequence shown here is derived from an EMBL/GenBank/DDBJ whole genome shotgun (WGS) entry which is preliminary data.</text>
</comment>